<sequence>MRNKQLNKAGGRWSPSAAEVRQGAGGKKFCSLGAAATIGEFVMVVSLGNWIRKIAILVCLLLLVSCQSKNQLPNNQAQVKVARVVSGQSLEVLGMAEQPNLISQVRLVGVDAPDLRQRPWGEAAKEQLENLIGGAEELVELEFDLEAKDKIGRTLAYVWKNKVLLNEELVKQGNAMFVGRSPNHKYDQRLERAQQWARLMGQGIWNPEKPMRLTPAEFRRQNL</sequence>
<organism evidence="5 6">
    <name type="scientific">Nostoc punctiforme (strain ATCC 29133 / PCC 73102)</name>
    <dbReference type="NCBI Taxonomy" id="63737"/>
    <lineage>
        <taxon>Bacteria</taxon>
        <taxon>Bacillati</taxon>
        <taxon>Cyanobacteriota</taxon>
        <taxon>Cyanophyceae</taxon>
        <taxon>Nostocales</taxon>
        <taxon>Nostocaceae</taxon>
        <taxon>Nostoc</taxon>
    </lineage>
</organism>
<dbReference type="InterPro" id="IPR016071">
    <property type="entry name" value="Staphylococal_nuclease_OB-fold"/>
</dbReference>
<reference evidence="5 6" key="2">
    <citation type="journal article" date="2013" name="Plant Physiol.">
        <title>A Nostoc punctiforme Sugar Transporter Necessary to Establish a Cyanobacterium-Plant Symbiosis.</title>
        <authorList>
            <person name="Ekman M."/>
            <person name="Picossi S."/>
            <person name="Campbell E.L."/>
            <person name="Meeks J.C."/>
            <person name="Flores E."/>
        </authorList>
    </citation>
    <scope>NUCLEOTIDE SEQUENCE [LARGE SCALE GENOMIC DNA]</scope>
    <source>
        <strain evidence="6">ATCC 29133 / PCC 73102</strain>
    </source>
</reference>
<dbReference type="GO" id="GO:1990599">
    <property type="term" value="F:3' overhang single-stranded DNA endodeoxyribonuclease activity"/>
    <property type="evidence" value="ECO:0007669"/>
    <property type="project" value="UniProtKB-EC"/>
</dbReference>
<dbReference type="STRING" id="63737.Npun_F1158"/>
<keyword evidence="6" id="KW-1185">Reference proteome</keyword>
<proteinExistence type="predicted"/>
<dbReference type="PANTHER" id="PTHR12302">
    <property type="entry name" value="EBNA2 BINDING PROTEIN P100"/>
    <property type="match status" value="1"/>
</dbReference>
<dbReference type="PROSITE" id="PS50830">
    <property type="entry name" value="TNASE_3"/>
    <property type="match status" value="1"/>
</dbReference>
<feature type="domain" description="TNase-like" evidence="4">
    <location>
        <begin position="75"/>
        <end position="207"/>
    </location>
</feature>
<dbReference type="PANTHER" id="PTHR12302:SF3">
    <property type="entry name" value="SERINE_THREONINE-PROTEIN KINASE 31"/>
    <property type="match status" value="1"/>
</dbReference>
<evidence type="ECO:0000256" key="2">
    <source>
        <dbReference type="ARBA" id="ARBA00022759"/>
    </source>
</evidence>
<dbReference type="EMBL" id="CP001037">
    <property type="protein sequence ID" value="ACC79884.1"/>
    <property type="molecule type" value="Genomic_DNA"/>
</dbReference>
<dbReference type="SUPFAM" id="SSF50199">
    <property type="entry name" value="Staphylococcal nuclease"/>
    <property type="match status" value="1"/>
</dbReference>
<dbReference type="PhylomeDB" id="B2IWD9"/>
<dbReference type="InterPro" id="IPR035437">
    <property type="entry name" value="SNase_OB-fold_sf"/>
</dbReference>
<evidence type="ECO:0000259" key="4">
    <source>
        <dbReference type="PROSITE" id="PS50830"/>
    </source>
</evidence>
<dbReference type="AlphaFoldDB" id="B2IWD9"/>
<name>B2IWD9_NOSP7</name>
<dbReference type="EC" id="3.1.31.1" evidence="5"/>
<dbReference type="HOGENOM" id="CLU_046484_5_1_3"/>
<dbReference type="KEGG" id="npu:Npun_F1158"/>
<dbReference type="Gene3D" id="2.40.50.90">
    <property type="match status" value="1"/>
</dbReference>
<reference evidence="6" key="1">
    <citation type="submission" date="2008-04" db="EMBL/GenBank/DDBJ databases">
        <title>Complete sequence of chromosome of Nostoc punctiforme ATCC 29133.</title>
        <authorList>
            <consortium name="US DOE Joint Genome Institute"/>
            <person name="Copeland A."/>
            <person name="Lucas S."/>
            <person name="Lapidus A."/>
            <person name="Glavina del Rio T."/>
            <person name="Dalin E."/>
            <person name="Tice H."/>
            <person name="Pitluck S."/>
            <person name="Chain P."/>
            <person name="Malfatti S."/>
            <person name="Shin M."/>
            <person name="Vergez L."/>
            <person name="Schmutz J."/>
            <person name="Larimer F."/>
            <person name="Land M."/>
            <person name="Hauser L."/>
            <person name="Kyrpides N."/>
            <person name="Kim E."/>
            <person name="Meeks J.C."/>
            <person name="Elhai J."/>
            <person name="Campbell E.L."/>
            <person name="Thiel T."/>
            <person name="Longmire J."/>
            <person name="Potts M."/>
            <person name="Atlas R."/>
        </authorList>
    </citation>
    <scope>NUCLEOTIDE SEQUENCE [LARGE SCALE GENOMIC DNA]</scope>
    <source>
        <strain evidence="6">ATCC 29133 / PCC 73102</strain>
    </source>
</reference>
<dbReference type="EnsemblBacteria" id="ACC79884">
    <property type="protein sequence ID" value="ACC79884"/>
    <property type="gene ID" value="Npun_F1158"/>
</dbReference>
<evidence type="ECO:0000313" key="5">
    <source>
        <dbReference type="EMBL" id="ACC79884.1"/>
    </source>
</evidence>
<dbReference type="Proteomes" id="UP000001191">
    <property type="component" value="Chromosome"/>
</dbReference>
<protein>
    <submittedName>
        <fullName evidence="5">Nuclease (SNase domain protein)</fullName>
        <ecNumber evidence="5">3.1.31.1</ecNumber>
    </submittedName>
</protein>
<gene>
    <name evidence="5" type="ordered locus">Npun_F1158</name>
</gene>
<dbReference type="eggNOG" id="COG1525">
    <property type="taxonomic scope" value="Bacteria"/>
</dbReference>
<keyword evidence="3 5" id="KW-0378">Hydrolase</keyword>
<accession>B2IWD9</accession>
<keyword evidence="1" id="KW-0540">Nuclease</keyword>
<evidence type="ECO:0000313" key="6">
    <source>
        <dbReference type="Proteomes" id="UP000001191"/>
    </source>
</evidence>
<evidence type="ECO:0000256" key="1">
    <source>
        <dbReference type="ARBA" id="ARBA00022722"/>
    </source>
</evidence>
<dbReference type="Pfam" id="PF00565">
    <property type="entry name" value="SNase"/>
    <property type="match status" value="1"/>
</dbReference>
<dbReference type="SMART" id="SM00318">
    <property type="entry name" value="SNc"/>
    <property type="match status" value="1"/>
</dbReference>
<evidence type="ECO:0000256" key="3">
    <source>
        <dbReference type="ARBA" id="ARBA00022801"/>
    </source>
</evidence>
<keyword evidence="2" id="KW-0255">Endonuclease</keyword>